<sequence>MTPHRTYDYQPDECEAIASFEAKGVMRTCAELEALSNTAQQRLAECFQQNNSIPVGFTAIDFLNETERHNHHILRLSLTLCVDERKEAHARILARRESMKLRRQGALP</sequence>
<organism evidence="1 2">
    <name type="scientific">Klebsiella oxytoca</name>
    <dbReference type="NCBI Taxonomy" id="571"/>
    <lineage>
        <taxon>Bacteria</taxon>
        <taxon>Pseudomonadati</taxon>
        <taxon>Pseudomonadota</taxon>
        <taxon>Gammaproteobacteria</taxon>
        <taxon>Enterobacterales</taxon>
        <taxon>Enterobacteriaceae</taxon>
        <taxon>Klebsiella/Raoultella group</taxon>
        <taxon>Klebsiella</taxon>
    </lineage>
</organism>
<accession>A0AAP2FLR3</accession>
<dbReference type="AlphaFoldDB" id="A0AAP2FLR3"/>
<dbReference type="Proteomes" id="UP000673434">
    <property type="component" value="Unassembled WGS sequence"/>
</dbReference>
<name>A0AAP2FLR3_KLEOX</name>
<comment type="caution">
    <text evidence="1">The sequence shown here is derived from an EMBL/GenBank/DDBJ whole genome shotgun (WGS) entry which is preliminary data.</text>
</comment>
<dbReference type="EMBL" id="JAGKON010000013">
    <property type="protein sequence ID" value="MBQ0600929.1"/>
    <property type="molecule type" value="Genomic_DNA"/>
</dbReference>
<reference evidence="1 2" key="1">
    <citation type="submission" date="2021-03" db="EMBL/GenBank/DDBJ databases">
        <authorList>
            <person name="Stanton E."/>
        </authorList>
    </citation>
    <scope>NUCLEOTIDE SEQUENCE [LARGE SCALE GENOMIC DNA]</scope>
    <source>
        <strain evidence="1 2">2020EL-00037</strain>
    </source>
</reference>
<keyword evidence="2" id="KW-1185">Reference proteome</keyword>
<protein>
    <submittedName>
        <fullName evidence="1">Uncharacterized protein</fullName>
    </submittedName>
</protein>
<dbReference type="RefSeq" id="WP_210846330.1">
    <property type="nucleotide sequence ID" value="NZ_JAGKON010000013.1"/>
</dbReference>
<evidence type="ECO:0000313" key="2">
    <source>
        <dbReference type="Proteomes" id="UP000673434"/>
    </source>
</evidence>
<gene>
    <name evidence="1" type="ORF">J7S78_14110</name>
</gene>
<proteinExistence type="predicted"/>
<evidence type="ECO:0000313" key="1">
    <source>
        <dbReference type="EMBL" id="MBQ0600929.1"/>
    </source>
</evidence>